<evidence type="ECO:0000256" key="4">
    <source>
        <dbReference type="ARBA" id="ARBA00022729"/>
    </source>
</evidence>
<evidence type="ECO:0000313" key="12">
    <source>
        <dbReference type="Proteomes" id="UP001461498"/>
    </source>
</evidence>
<evidence type="ECO:0000256" key="2">
    <source>
        <dbReference type="ARBA" id="ARBA00022525"/>
    </source>
</evidence>
<evidence type="ECO:0000256" key="3">
    <source>
        <dbReference type="ARBA" id="ARBA00022670"/>
    </source>
</evidence>
<evidence type="ECO:0000256" key="9">
    <source>
        <dbReference type="ARBA" id="ARBA00024195"/>
    </source>
</evidence>
<dbReference type="SMART" id="SM00020">
    <property type="entry name" value="Tryp_SPc"/>
    <property type="match status" value="1"/>
</dbReference>
<keyword evidence="7" id="KW-1015">Disulfide bond</keyword>
<keyword evidence="4" id="KW-0732">Signal</keyword>
<keyword evidence="6" id="KW-0720">Serine protease</keyword>
<name>A0AAW1D489_9HEMI</name>
<dbReference type="CDD" id="cd00190">
    <property type="entry name" value="Tryp_SPc"/>
    <property type="match status" value="1"/>
</dbReference>
<dbReference type="InterPro" id="IPR050127">
    <property type="entry name" value="Serine_Proteases_S1"/>
</dbReference>
<dbReference type="SUPFAM" id="SSF50494">
    <property type="entry name" value="Trypsin-like serine proteases"/>
    <property type="match status" value="1"/>
</dbReference>
<evidence type="ECO:0000256" key="6">
    <source>
        <dbReference type="ARBA" id="ARBA00022825"/>
    </source>
</evidence>
<evidence type="ECO:0000259" key="10">
    <source>
        <dbReference type="PROSITE" id="PS50240"/>
    </source>
</evidence>
<comment type="caution">
    <text evidence="11">The sequence shown here is derived from an EMBL/GenBank/DDBJ whole genome shotgun (WGS) entry which is preliminary data.</text>
</comment>
<accession>A0AAW1D489</accession>
<dbReference type="PROSITE" id="PS00134">
    <property type="entry name" value="TRYPSIN_HIS"/>
    <property type="match status" value="1"/>
</dbReference>
<protein>
    <recommendedName>
        <fullName evidence="10">Peptidase S1 domain-containing protein</fullName>
    </recommendedName>
</protein>
<dbReference type="InterPro" id="IPR001314">
    <property type="entry name" value="Peptidase_S1A"/>
</dbReference>
<dbReference type="GO" id="GO:0006508">
    <property type="term" value="P:proteolysis"/>
    <property type="evidence" value="ECO:0007669"/>
    <property type="project" value="UniProtKB-KW"/>
</dbReference>
<keyword evidence="5" id="KW-0378">Hydrolase</keyword>
<dbReference type="InterPro" id="IPR018114">
    <property type="entry name" value="TRYPSIN_HIS"/>
</dbReference>
<keyword evidence="8" id="KW-0325">Glycoprotein</keyword>
<feature type="domain" description="Peptidase S1" evidence="10">
    <location>
        <begin position="1"/>
        <end position="170"/>
    </location>
</feature>
<gene>
    <name evidence="11" type="ORF">O3M35_009190</name>
</gene>
<dbReference type="FunFam" id="2.40.10.10:FF:000028">
    <property type="entry name" value="Serine protease easter"/>
    <property type="match status" value="1"/>
</dbReference>
<evidence type="ECO:0000256" key="1">
    <source>
        <dbReference type="ARBA" id="ARBA00004613"/>
    </source>
</evidence>
<dbReference type="PANTHER" id="PTHR24264:SF65">
    <property type="entry name" value="SRCR DOMAIN-CONTAINING PROTEIN"/>
    <property type="match status" value="1"/>
</dbReference>
<dbReference type="PANTHER" id="PTHR24264">
    <property type="entry name" value="TRYPSIN-RELATED"/>
    <property type="match status" value="1"/>
</dbReference>
<dbReference type="InterPro" id="IPR001254">
    <property type="entry name" value="Trypsin_dom"/>
</dbReference>
<evidence type="ECO:0000256" key="5">
    <source>
        <dbReference type="ARBA" id="ARBA00022801"/>
    </source>
</evidence>
<dbReference type="Gene3D" id="2.40.10.10">
    <property type="entry name" value="Trypsin-like serine proteases"/>
    <property type="match status" value="2"/>
</dbReference>
<dbReference type="Pfam" id="PF00089">
    <property type="entry name" value="Trypsin"/>
    <property type="match status" value="1"/>
</dbReference>
<evidence type="ECO:0000256" key="7">
    <source>
        <dbReference type="ARBA" id="ARBA00023157"/>
    </source>
</evidence>
<comment type="subcellular location">
    <subcellularLocation>
        <location evidence="1">Secreted</location>
    </subcellularLocation>
</comment>
<keyword evidence="12" id="KW-1185">Reference proteome</keyword>
<keyword evidence="3" id="KW-0645">Protease</keyword>
<organism evidence="11 12">
    <name type="scientific">Rhynocoris fuscipes</name>
    <dbReference type="NCBI Taxonomy" id="488301"/>
    <lineage>
        <taxon>Eukaryota</taxon>
        <taxon>Metazoa</taxon>
        <taxon>Ecdysozoa</taxon>
        <taxon>Arthropoda</taxon>
        <taxon>Hexapoda</taxon>
        <taxon>Insecta</taxon>
        <taxon>Pterygota</taxon>
        <taxon>Neoptera</taxon>
        <taxon>Paraneoptera</taxon>
        <taxon>Hemiptera</taxon>
        <taxon>Heteroptera</taxon>
        <taxon>Panheteroptera</taxon>
        <taxon>Cimicomorpha</taxon>
        <taxon>Reduviidae</taxon>
        <taxon>Harpactorinae</taxon>
        <taxon>Harpactorini</taxon>
        <taxon>Rhynocoris</taxon>
    </lineage>
</organism>
<dbReference type="InterPro" id="IPR043504">
    <property type="entry name" value="Peptidase_S1_PA_chymotrypsin"/>
</dbReference>
<sequence length="170" mass="19534">MVLLLYRGDFYCGGTLINSWYVLTAAHCVKGFKKSRIRVRLLEHDQKVENETEIIERGVTHIIRHELYSTDTLDHDIAIIKMDEEVELHDELMPVCLPPLRIVTGWGVKMQVKLRTILNRASVSPTLQELEVPIMSNDECRKTGYMRNQITDNMLCAGFKEGGKDSCQVR</sequence>
<dbReference type="InterPro" id="IPR009003">
    <property type="entry name" value="Peptidase_S1_PA"/>
</dbReference>
<dbReference type="GO" id="GO:0005615">
    <property type="term" value="C:extracellular space"/>
    <property type="evidence" value="ECO:0007669"/>
    <property type="project" value="TreeGrafter"/>
</dbReference>
<evidence type="ECO:0000313" key="11">
    <source>
        <dbReference type="EMBL" id="KAK9505040.1"/>
    </source>
</evidence>
<keyword evidence="2" id="KW-0964">Secreted</keyword>
<comment type="similarity">
    <text evidence="9">Belongs to the peptidase S1 family. CLIP subfamily.</text>
</comment>
<proteinExistence type="inferred from homology"/>
<evidence type="ECO:0000256" key="8">
    <source>
        <dbReference type="ARBA" id="ARBA00023180"/>
    </source>
</evidence>
<reference evidence="11 12" key="1">
    <citation type="submission" date="2022-12" db="EMBL/GenBank/DDBJ databases">
        <title>Chromosome-level genome assembly of true bugs.</title>
        <authorList>
            <person name="Ma L."/>
            <person name="Li H."/>
        </authorList>
    </citation>
    <scope>NUCLEOTIDE SEQUENCE [LARGE SCALE GENOMIC DNA]</scope>
    <source>
        <strain evidence="11">Lab_2022b</strain>
    </source>
</reference>
<dbReference type="Proteomes" id="UP001461498">
    <property type="component" value="Unassembled WGS sequence"/>
</dbReference>
<dbReference type="GO" id="GO:0004252">
    <property type="term" value="F:serine-type endopeptidase activity"/>
    <property type="evidence" value="ECO:0007669"/>
    <property type="project" value="InterPro"/>
</dbReference>
<dbReference type="AlphaFoldDB" id="A0AAW1D489"/>
<dbReference type="EMBL" id="JAPXFL010000006">
    <property type="protein sequence ID" value="KAK9505040.1"/>
    <property type="molecule type" value="Genomic_DNA"/>
</dbReference>
<dbReference type="PRINTS" id="PR00722">
    <property type="entry name" value="CHYMOTRYPSIN"/>
</dbReference>
<dbReference type="PROSITE" id="PS50240">
    <property type="entry name" value="TRYPSIN_DOM"/>
    <property type="match status" value="1"/>
</dbReference>